<keyword evidence="2" id="KW-1003">Cell membrane</keyword>
<dbReference type="PANTHER" id="PTHR33545:SF5">
    <property type="entry name" value="UPF0750 MEMBRANE PROTEIN YITT"/>
    <property type="match status" value="1"/>
</dbReference>
<dbReference type="InterPro" id="IPR003740">
    <property type="entry name" value="YitT"/>
</dbReference>
<dbReference type="GO" id="GO:0005886">
    <property type="term" value="C:plasma membrane"/>
    <property type="evidence" value="ECO:0007669"/>
    <property type="project" value="UniProtKB-SubCell"/>
</dbReference>
<feature type="transmembrane region" description="Helical" evidence="6">
    <location>
        <begin position="90"/>
        <end position="108"/>
    </location>
</feature>
<organism evidence="8 9">
    <name type="scientific">Cuneatibacter caecimuris</name>
    <dbReference type="NCBI Taxonomy" id="1796618"/>
    <lineage>
        <taxon>Bacteria</taxon>
        <taxon>Bacillati</taxon>
        <taxon>Bacillota</taxon>
        <taxon>Clostridia</taxon>
        <taxon>Lachnospirales</taxon>
        <taxon>Lachnospiraceae</taxon>
        <taxon>Cuneatibacter</taxon>
    </lineage>
</organism>
<keyword evidence="5 6" id="KW-0472">Membrane</keyword>
<dbReference type="OrthoDB" id="3180973at2"/>
<dbReference type="Gene3D" id="3.30.70.120">
    <property type="match status" value="1"/>
</dbReference>
<keyword evidence="3 6" id="KW-0812">Transmembrane</keyword>
<comment type="subcellular location">
    <subcellularLocation>
        <location evidence="1">Cell membrane</location>
        <topology evidence="1">Multi-pass membrane protein</topology>
    </subcellularLocation>
</comment>
<dbReference type="PANTHER" id="PTHR33545">
    <property type="entry name" value="UPF0750 MEMBRANE PROTEIN YITT-RELATED"/>
    <property type="match status" value="1"/>
</dbReference>
<reference evidence="8 9" key="1">
    <citation type="submission" date="2019-02" db="EMBL/GenBank/DDBJ databases">
        <title>Genomic Encyclopedia of Type Strains, Phase IV (KMG-IV): sequencing the most valuable type-strain genomes for metagenomic binning, comparative biology and taxonomic classification.</title>
        <authorList>
            <person name="Goeker M."/>
        </authorList>
    </citation>
    <scope>NUCLEOTIDE SEQUENCE [LARGE SCALE GENOMIC DNA]</scope>
    <source>
        <strain evidence="8 9">DSM 29486</strain>
    </source>
</reference>
<evidence type="ECO:0000256" key="2">
    <source>
        <dbReference type="ARBA" id="ARBA00022475"/>
    </source>
</evidence>
<dbReference type="InterPro" id="IPR051461">
    <property type="entry name" value="UPF0750_membrane"/>
</dbReference>
<sequence length="289" mass="31435">MHREKKESAFRDFILIVAGCTLLAFGVKSIFDPSGLVTGGISGLSILIKDLTSEWIPGGIPLWATTLCLNAPLFLAAFFMKGFRYIKKTLFATVFLSLVLAVLPPWGGVSDDPLLTAVFGALFCGGGMGLVFLARATTGGTDMLADLIHQKLPHYSIAQIMQVLDGLIVLAGAYVFGIHTALYAAMAIFLMAKVVDAIIDGLKFSKLAYIISDRYEAIGQAVNQELDRGATGLYGRGVYSQADKKILFCVVSKKEIVDLKELVYRYDPQAFVIVSDVREVLGEGFIQYR</sequence>
<evidence type="ECO:0000259" key="7">
    <source>
        <dbReference type="Pfam" id="PF10035"/>
    </source>
</evidence>
<evidence type="ECO:0000313" key="9">
    <source>
        <dbReference type="Proteomes" id="UP000292927"/>
    </source>
</evidence>
<name>A0A4Q7PPN3_9FIRM</name>
<accession>A0A4Q7PPN3</accession>
<keyword evidence="9" id="KW-1185">Reference proteome</keyword>
<dbReference type="Pfam" id="PF10035">
    <property type="entry name" value="DUF2179"/>
    <property type="match status" value="1"/>
</dbReference>
<dbReference type="EMBL" id="SGXF01000001">
    <property type="protein sequence ID" value="RZT02884.1"/>
    <property type="molecule type" value="Genomic_DNA"/>
</dbReference>
<dbReference type="InterPro" id="IPR019264">
    <property type="entry name" value="DUF2179"/>
</dbReference>
<evidence type="ECO:0000256" key="5">
    <source>
        <dbReference type="ARBA" id="ARBA00023136"/>
    </source>
</evidence>
<dbReference type="InterPro" id="IPR015867">
    <property type="entry name" value="N-reg_PII/ATP_PRibTrfase_C"/>
</dbReference>
<keyword evidence="4 6" id="KW-1133">Transmembrane helix</keyword>
<evidence type="ECO:0000256" key="3">
    <source>
        <dbReference type="ARBA" id="ARBA00022692"/>
    </source>
</evidence>
<evidence type="ECO:0000256" key="1">
    <source>
        <dbReference type="ARBA" id="ARBA00004651"/>
    </source>
</evidence>
<evidence type="ECO:0000256" key="6">
    <source>
        <dbReference type="SAM" id="Phobius"/>
    </source>
</evidence>
<evidence type="ECO:0000256" key="4">
    <source>
        <dbReference type="ARBA" id="ARBA00022989"/>
    </source>
</evidence>
<dbReference type="Pfam" id="PF02588">
    <property type="entry name" value="YitT_membrane"/>
    <property type="match status" value="1"/>
</dbReference>
<dbReference type="CDD" id="cd16380">
    <property type="entry name" value="YitT_C"/>
    <property type="match status" value="1"/>
</dbReference>
<dbReference type="AlphaFoldDB" id="A0A4Q7PPN3"/>
<gene>
    <name evidence="8" type="ORF">EV209_1014</name>
</gene>
<protein>
    <submittedName>
        <fullName evidence="8">Uncharacterized membrane-anchored protein YitT (DUF2179 family)</fullName>
    </submittedName>
</protein>
<comment type="caution">
    <text evidence="8">The sequence shown here is derived from an EMBL/GenBank/DDBJ whole genome shotgun (WGS) entry which is preliminary data.</text>
</comment>
<feature type="domain" description="DUF2179" evidence="7">
    <location>
        <begin position="228"/>
        <end position="282"/>
    </location>
</feature>
<feature type="transmembrane region" description="Helical" evidence="6">
    <location>
        <begin position="60"/>
        <end position="78"/>
    </location>
</feature>
<dbReference type="PIRSF" id="PIRSF006483">
    <property type="entry name" value="Membrane_protein_YitT"/>
    <property type="match status" value="1"/>
</dbReference>
<feature type="transmembrane region" description="Helical" evidence="6">
    <location>
        <begin position="12"/>
        <end position="31"/>
    </location>
</feature>
<dbReference type="Proteomes" id="UP000292927">
    <property type="component" value="Unassembled WGS sequence"/>
</dbReference>
<feature type="transmembrane region" description="Helical" evidence="6">
    <location>
        <begin position="114"/>
        <end position="134"/>
    </location>
</feature>
<evidence type="ECO:0000313" key="8">
    <source>
        <dbReference type="EMBL" id="RZT02884.1"/>
    </source>
</evidence>
<dbReference type="RefSeq" id="WP_130433639.1">
    <property type="nucleotide sequence ID" value="NZ_SGXF01000001.1"/>
</dbReference>
<proteinExistence type="predicted"/>